<dbReference type="PIRSF" id="PIRSF038001">
    <property type="entry name" value="Caspase_ICE"/>
    <property type="match status" value="1"/>
</dbReference>
<dbReference type="Pfam" id="PF00656">
    <property type="entry name" value="Peptidase_C14"/>
    <property type="match status" value="1"/>
</dbReference>
<comment type="caution">
    <text evidence="13">The sequence shown here is derived from an EMBL/GenBank/DDBJ whole genome shotgun (WGS) entry which is preliminary data.</text>
</comment>
<dbReference type="SUPFAM" id="SSF47986">
    <property type="entry name" value="DEATH domain"/>
    <property type="match status" value="1"/>
</dbReference>
<dbReference type="GO" id="GO:0006508">
    <property type="term" value="P:proteolysis"/>
    <property type="evidence" value="ECO:0007669"/>
    <property type="project" value="UniProtKB-KW"/>
</dbReference>
<gene>
    <name evidence="13" type="ORF">DPMN_159223</name>
</gene>
<evidence type="ECO:0000256" key="4">
    <source>
        <dbReference type="ARBA" id="ARBA00022801"/>
    </source>
</evidence>
<evidence type="ECO:0000259" key="10">
    <source>
        <dbReference type="PROSITE" id="PS50207"/>
    </source>
</evidence>
<dbReference type="InterPro" id="IPR029030">
    <property type="entry name" value="Caspase-like_dom_sf"/>
</dbReference>
<keyword evidence="2" id="KW-0645">Protease</keyword>
<evidence type="ECO:0008006" key="15">
    <source>
        <dbReference type="Google" id="ProtNLM"/>
    </source>
</evidence>
<dbReference type="Proteomes" id="UP000828390">
    <property type="component" value="Unassembled WGS sequence"/>
</dbReference>
<dbReference type="SUPFAM" id="SSF52129">
    <property type="entry name" value="Caspase-like"/>
    <property type="match status" value="1"/>
</dbReference>
<dbReference type="InterPro" id="IPR001315">
    <property type="entry name" value="CARD"/>
</dbReference>
<organism evidence="13 14">
    <name type="scientific">Dreissena polymorpha</name>
    <name type="common">Zebra mussel</name>
    <name type="synonym">Mytilus polymorpha</name>
    <dbReference type="NCBI Taxonomy" id="45954"/>
    <lineage>
        <taxon>Eukaryota</taxon>
        <taxon>Metazoa</taxon>
        <taxon>Spiralia</taxon>
        <taxon>Lophotrochozoa</taxon>
        <taxon>Mollusca</taxon>
        <taxon>Bivalvia</taxon>
        <taxon>Autobranchia</taxon>
        <taxon>Heteroconchia</taxon>
        <taxon>Euheterodonta</taxon>
        <taxon>Imparidentia</taxon>
        <taxon>Neoheterodontei</taxon>
        <taxon>Myida</taxon>
        <taxon>Dreissenoidea</taxon>
        <taxon>Dreissenidae</taxon>
        <taxon>Dreissena</taxon>
    </lineage>
</organism>
<keyword evidence="4" id="KW-0378">Hydrolase</keyword>
<evidence type="ECO:0000313" key="14">
    <source>
        <dbReference type="Proteomes" id="UP000828390"/>
    </source>
</evidence>
<dbReference type="PANTHER" id="PTHR47901">
    <property type="entry name" value="CASPASE RECRUITMENT DOMAIN-CONTAINING PROTEIN 18"/>
    <property type="match status" value="1"/>
</dbReference>
<dbReference type="SMART" id="SM00115">
    <property type="entry name" value="CASc"/>
    <property type="match status" value="1"/>
</dbReference>
<dbReference type="CDD" id="cd01671">
    <property type="entry name" value="CARD"/>
    <property type="match status" value="1"/>
</dbReference>
<dbReference type="InterPro" id="IPR015917">
    <property type="entry name" value="Pept_C14A"/>
</dbReference>
<dbReference type="PROSITE" id="PS01122">
    <property type="entry name" value="CASPASE_CYS"/>
    <property type="match status" value="1"/>
</dbReference>
<keyword evidence="6" id="KW-0865">Zymogen</keyword>
<comment type="similarity">
    <text evidence="1 8">Belongs to the peptidase C14A family.</text>
</comment>
<feature type="compositionally biased region" description="Basic and acidic residues" evidence="9">
    <location>
        <begin position="307"/>
        <end position="320"/>
    </location>
</feature>
<dbReference type="CDD" id="cd00032">
    <property type="entry name" value="CASc"/>
    <property type="match status" value="1"/>
</dbReference>
<dbReference type="InterPro" id="IPR011600">
    <property type="entry name" value="Pept_C14_caspase"/>
</dbReference>
<feature type="domain" description="CARD" evidence="12">
    <location>
        <begin position="1"/>
        <end position="91"/>
    </location>
</feature>
<sequence length="431" mass="48966">MQQEHRNLLVKNRTLIIENMANPLDVTDMLYEKNIFTDAMKQDVEAQRTKIEQVRKILDLVPKRGPKAFEVFCHTMVETHNYSIAAALGVQGQGHVIAQPGADLPEEWPNEKAMSAPVIVEPCNVHSDLVRQNWHNPNVYPMRKAIRGKCLIISNKIFTKSEIDSEGVFRNVLRHRYGTERDVEKLTELFSQFHFEVIVKEDLQRDAMSRVLFQFSADKSLMDSDCFVCIICSHGTREGIYGTDGEIIPIEEVTSHFDGEHCPQLQEKPKLFFIQACQGEKYDRTEEDQGPDISKVVKDLKNIRLEDGANRTDAEGDRSPHTATATDAVGEMQPINTRTRVSIKQDILVACATHPDFVSFRNELYGSWFIQAVVYVFQKYAHKESLVEMLTMVNKVVTTGRTGTATQCSKYETSLTKKFLFFPGIIENAGS</sequence>
<keyword evidence="14" id="KW-1185">Reference proteome</keyword>
<name>A0A9D4EKN5_DREPO</name>
<feature type="domain" description="Caspase family p20" evidence="11">
    <location>
        <begin position="146"/>
        <end position="281"/>
    </location>
</feature>
<dbReference type="OrthoDB" id="6286214at2759"/>
<evidence type="ECO:0000256" key="7">
    <source>
        <dbReference type="PIRSR" id="PIRSR038001-1"/>
    </source>
</evidence>
<evidence type="ECO:0000256" key="2">
    <source>
        <dbReference type="ARBA" id="ARBA00022670"/>
    </source>
</evidence>
<keyword evidence="5" id="KW-0788">Thiol protease</keyword>
<dbReference type="GO" id="GO:0006915">
    <property type="term" value="P:apoptotic process"/>
    <property type="evidence" value="ECO:0007669"/>
    <property type="project" value="UniProtKB-KW"/>
</dbReference>
<dbReference type="InterPro" id="IPR011029">
    <property type="entry name" value="DEATH-like_dom_sf"/>
</dbReference>
<evidence type="ECO:0000256" key="3">
    <source>
        <dbReference type="ARBA" id="ARBA00022703"/>
    </source>
</evidence>
<evidence type="ECO:0000259" key="12">
    <source>
        <dbReference type="PROSITE" id="PS50209"/>
    </source>
</evidence>
<protein>
    <recommendedName>
        <fullName evidence="15">Caspase-2</fullName>
    </recommendedName>
</protein>
<dbReference type="InterPro" id="IPR033139">
    <property type="entry name" value="Caspase_cys_AS"/>
</dbReference>
<dbReference type="EMBL" id="JAIWYP010000008">
    <property type="protein sequence ID" value="KAH3781396.1"/>
    <property type="molecule type" value="Genomic_DNA"/>
</dbReference>
<reference evidence="13" key="1">
    <citation type="journal article" date="2019" name="bioRxiv">
        <title>The Genome of the Zebra Mussel, Dreissena polymorpha: A Resource for Invasive Species Research.</title>
        <authorList>
            <person name="McCartney M.A."/>
            <person name="Auch B."/>
            <person name="Kono T."/>
            <person name="Mallez S."/>
            <person name="Zhang Y."/>
            <person name="Obille A."/>
            <person name="Becker A."/>
            <person name="Abrahante J.E."/>
            <person name="Garbe J."/>
            <person name="Badalamenti J.P."/>
            <person name="Herman A."/>
            <person name="Mangelson H."/>
            <person name="Liachko I."/>
            <person name="Sullivan S."/>
            <person name="Sone E.D."/>
            <person name="Koren S."/>
            <person name="Silverstein K.A.T."/>
            <person name="Beckman K.B."/>
            <person name="Gohl D.M."/>
        </authorList>
    </citation>
    <scope>NUCLEOTIDE SEQUENCE</scope>
    <source>
        <strain evidence="13">Duluth1</strain>
        <tissue evidence="13">Whole animal</tissue>
    </source>
</reference>
<dbReference type="AlphaFoldDB" id="A0A9D4EKN5"/>
<evidence type="ECO:0000259" key="11">
    <source>
        <dbReference type="PROSITE" id="PS50208"/>
    </source>
</evidence>
<evidence type="ECO:0000256" key="8">
    <source>
        <dbReference type="RuleBase" id="RU003971"/>
    </source>
</evidence>
<dbReference type="InterPro" id="IPR002398">
    <property type="entry name" value="Pept_C14"/>
</dbReference>
<evidence type="ECO:0000313" key="13">
    <source>
        <dbReference type="EMBL" id="KAH3781396.1"/>
    </source>
</evidence>
<feature type="active site" evidence="7">
    <location>
        <position position="277"/>
    </location>
</feature>
<evidence type="ECO:0000256" key="9">
    <source>
        <dbReference type="SAM" id="MobiDB-lite"/>
    </source>
</evidence>
<dbReference type="InterPro" id="IPR001309">
    <property type="entry name" value="Pept_C14_p20"/>
</dbReference>
<accession>A0A9D4EKN5</accession>
<feature type="active site" evidence="7">
    <location>
        <position position="234"/>
    </location>
</feature>
<dbReference type="PROSITE" id="PS50209">
    <property type="entry name" value="CARD"/>
    <property type="match status" value="1"/>
</dbReference>
<dbReference type="SMART" id="SM00114">
    <property type="entry name" value="CARD"/>
    <property type="match status" value="1"/>
</dbReference>
<dbReference type="Pfam" id="PF00619">
    <property type="entry name" value="CARD"/>
    <property type="match status" value="1"/>
</dbReference>
<evidence type="ECO:0000256" key="6">
    <source>
        <dbReference type="ARBA" id="ARBA00023145"/>
    </source>
</evidence>
<dbReference type="PRINTS" id="PR00376">
    <property type="entry name" value="IL1BCENZYME"/>
</dbReference>
<dbReference type="GO" id="GO:0004197">
    <property type="term" value="F:cysteine-type endopeptidase activity"/>
    <property type="evidence" value="ECO:0007669"/>
    <property type="project" value="InterPro"/>
</dbReference>
<dbReference type="Gene3D" id="3.40.50.1460">
    <property type="match status" value="1"/>
</dbReference>
<feature type="region of interest" description="Disordered" evidence="9">
    <location>
        <begin position="307"/>
        <end position="329"/>
    </location>
</feature>
<reference evidence="13" key="2">
    <citation type="submission" date="2020-11" db="EMBL/GenBank/DDBJ databases">
        <authorList>
            <person name="McCartney M.A."/>
            <person name="Auch B."/>
            <person name="Kono T."/>
            <person name="Mallez S."/>
            <person name="Becker A."/>
            <person name="Gohl D.M."/>
            <person name="Silverstein K.A.T."/>
            <person name="Koren S."/>
            <person name="Bechman K.B."/>
            <person name="Herman A."/>
            <person name="Abrahante J.E."/>
            <person name="Garbe J."/>
        </authorList>
    </citation>
    <scope>NUCLEOTIDE SEQUENCE</scope>
    <source>
        <strain evidence="13">Duluth1</strain>
        <tissue evidence="13">Whole animal</tissue>
    </source>
</reference>
<dbReference type="GO" id="GO:0042981">
    <property type="term" value="P:regulation of apoptotic process"/>
    <property type="evidence" value="ECO:0007669"/>
    <property type="project" value="InterPro"/>
</dbReference>
<proteinExistence type="inferred from homology"/>
<feature type="domain" description="Caspase family p10" evidence="10">
    <location>
        <begin position="337"/>
        <end position="423"/>
    </location>
</feature>
<dbReference type="PROSITE" id="PS50208">
    <property type="entry name" value="CASPASE_P20"/>
    <property type="match status" value="1"/>
</dbReference>
<dbReference type="PROSITE" id="PS50207">
    <property type="entry name" value="CASPASE_P10"/>
    <property type="match status" value="1"/>
</dbReference>
<keyword evidence="3" id="KW-0053">Apoptosis</keyword>
<evidence type="ECO:0000256" key="5">
    <source>
        <dbReference type="ARBA" id="ARBA00022807"/>
    </source>
</evidence>
<dbReference type="PANTHER" id="PTHR47901:SF8">
    <property type="entry name" value="CASPASE-3"/>
    <property type="match status" value="1"/>
</dbReference>
<dbReference type="InterPro" id="IPR002138">
    <property type="entry name" value="Pept_C14_p10"/>
</dbReference>
<dbReference type="Gene3D" id="1.10.533.10">
    <property type="entry name" value="Death Domain, Fas"/>
    <property type="match status" value="1"/>
</dbReference>
<evidence type="ECO:0000256" key="1">
    <source>
        <dbReference type="ARBA" id="ARBA00010134"/>
    </source>
</evidence>